<sequence>MMPLLNLMQTQLLLAKENRNIAAATRFLTPLLRCPMTQVVISFVVGYFATIKITQICTLIRKQVSKRQNLEECVTQLDSESGSSEAILIKGQAPTDEEALWLTRQQLTAYNGLQGNNEPIYTALNGKIYDLSSSRDVCSKPGLYSLLAGCNANQVLNIACGSMGVCTDDVVQRWEQSLNAEFNIIGYLIDSDVSDDDLDAKTEIETETVYNNDRTVVSDGGQEELSANRET</sequence>
<reference evidence="2" key="1">
    <citation type="submission" date="2025-08" db="UniProtKB">
        <authorList>
            <consortium name="RefSeq"/>
        </authorList>
    </citation>
    <scope>IDENTIFICATION</scope>
    <source>
        <strain evidence="2">15112-1751.03</strain>
        <tissue evidence="2">Whole Adult</tissue>
    </source>
</reference>
<dbReference type="SUPFAM" id="SSF55856">
    <property type="entry name" value="Cytochrome b5-like heme/steroid binding domain"/>
    <property type="match status" value="1"/>
</dbReference>
<dbReference type="Proteomes" id="UP000515160">
    <property type="component" value="Chromosome 2L"/>
</dbReference>
<dbReference type="InterPro" id="IPR036400">
    <property type="entry name" value="Cyt_B5-like_heme/steroid_sf"/>
</dbReference>
<evidence type="ECO:0000313" key="1">
    <source>
        <dbReference type="Proteomes" id="UP000515160"/>
    </source>
</evidence>
<organism evidence="1 2">
    <name type="scientific">Drosophila albomicans</name>
    <name type="common">Fruit fly</name>
    <dbReference type="NCBI Taxonomy" id="7291"/>
    <lineage>
        <taxon>Eukaryota</taxon>
        <taxon>Metazoa</taxon>
        <taxon>Ecdysozoa</taxon>
        <taxon>Arthropoda</taxon>
        <taxon>Hexapoda</taxon>
        <taxon>Insecta</taxon>
        <taxon>Pterygota</taxon>
        <taxon>Neoptera</taxon>
        <taxon>Endopterygota</taxon>
        <taxon>Diptera</taxon>
        <taxon>Brachycera</taxon>
        <taxon>Muscomorpha</taxon>
        <taxon>Ephydroidea</taxon>
        <taxon>Drosophilidae</taxon>
        <taxon>Drosophila</taxon>
    </lineage>
</organism>
<dbReference type="GeneID" id="117564526"/>
<name>A0A6P8WIZ0_DROAB</name>
<dbReference type="RefSeq" id="XP_034099238.1">
    <property type="nucleotide sequence ID" value="XM_034243347.2"/>
</dbReference>
<keyword evidence="1" id="KW-1185">Reference proteome</keyword>
<proteinExistence type="predicted"/>
<dbReference type="AlphaFoldDB" id="A0A6P8WIZ0"/>
<protein>
    <submittedName>
        <fullName evidence="2">Uncharacterized protein LOC117564526</fullName>
    </submittedName>
</protein>
<dbReference type="OrthoDB" id="547796at2759"/>
<evidence type="ECO:0000313" key="2">
    <source>
        <dbReference type="RefSeq" id="XP_034099238.1"/>
    </source>
</evidence>
<dbReference type="Gene3D" id="3.10.120.10">
    <property type="entry name" value="Cytochrome b5-like heme/steroid binding domain"/>
    <property type="match status" value="1"/>
</dbReference>
<gene>
    <name evidence="2" type="primary">LOC117564526</name>
</gene>
<accession>A0A6P8WIZ0</accession>